<evidence type="ECO:0000256" key="4">
    <source>
        <dbReference type="ARBA" id="ARBA00020367"/>
    </source>
</evidence>
<evidence type="ECO:0000256" key="10">
    <source>
        <dbReference type="ARBA" id="ARBA00033093"/>
    </source>
</evidence>
<evidence type="ECO:0000256" key="11">
    <source>
        <dbReference type="ARBA" id="ARBA00049057"/>
    </source>
</evidence>
<dbReference type="Pfam" id="PF00586">
    <property type="entry name" value="AIRS"/>
    <property type="match status" value="1"/>
</dbReference>
<dbReference type="InterPro" id="IPR004733">
    <property type="entry name" value="PurM_cligase"/>
</dbReference>
<dbReference type="GO" id="GO:0005524">
    <property type="term" value="F:ATP binding"/>
    <property type="evidence" value="ECO:0007669"/>
    <property type="project" value="UniProtKB-KW"/>
</dbReference>
<keyword evidence="7" id="KW-0067">ATP-binding</keyword>
<dbReference type="Proteomes" id="UP000285655">
    <property type="component" value="Unassembled WGS sequence"/>
</dbReference>
<dbReference type="GO" id="GO:0004637">
    <property type="term" value="F:phosphoribosylamine-glycine ligase activity"/>
    <property type="evidence" value="ECO:0007669"/>
    <property type="project" value="TreeGrafter"/>
</dbReference>
<evidence type="ECO:0000256" key="2">
    <source>
        <dbReference type="ARBA" id="ARBA00010280"/>
    </source>
</evidence>
<dbReference type="GO" id="GO:0004641">
    <property type="term" value="F:phosphoribosylformylglycinamidine cyclo-ligase activity"/>
    <property type="evidence" value="ECO:0007669"/>
    <property type="project" value="UniProtKB-EC"/>
</dbReference>
<dbReference type="PANTHER" id="PTHR10520">
    <property type="entry name" value="TRIFUNCTIONAL PURINE BIOSYNTHETIC PROTEIN ADENOSINE-3-RELATED"/>
    <property type="match status" value="1"/>
</dbReference>
<reference evidence="14 15" key="1">
    <citation type="journal article" date="2017" name="ISME J.">
        <title>Energy and carbon metabolisms in a deep terrestrial subsurface fluid microbial community.</title>
        <authorList>
            <person name="Momper L."/>
            <person name="Jungbluth S.P."/>
            <person name="Lee M.D."/>
            <person name="Amend J.P."/>
        </authorList>
    </citation>
    <scope>NUCLEOTIDE SEQUENCE [LARGE SCALE GENOMIC DNA]</scope>
    <source>
        <strain evidence="14">SURF_29</strain>
    </source>
</reference>
<dbReference type="SUPFAM" id="SSF56042">
    <property type="entry name" value="PurM C-terminal domain-like"/>
    <property type="match status" value="1"/>
</dbReference>
<evidence type="ECO:0000256" key="3">
    <source>
        <dbReference type="ARBA" id="ARBA00013047"/>
    </source>
</evidence>
<proteinExistence type="inferred from homology"/>
<accession>A0A419DEB7</accession>
<dbReference type="SUPFAM" id="SSF55326">
    <property type="entry name" value="PurM N-terminal domain-like"/>
    <property type="match status" value="1"/>
</dbReference>
<protein>
    <recommendedName>
        <fullName evidence="4">Phosphoribosylformylglycinamidine cyclo-ligase</fullName>
        <ecNumber evidence="3">6.3.3.1</ecNumber>
    </recommendedName>
    <alternativeName>
        <fullName evidence="9">AIR synthase</fullName>
    </alternativeName>
    <alternativeName>
        <fullName evidence="10">AIRS</fullName>
    </alternativeName>
    <alternativeName>
        <fullName evidence="8">Phosphoribosyl-aminoimidazole synthetase</fullName>
    </alternativeName>
</protein>
<organism evidence="14 15">
    <name type="scientific">candidate division WS5 bacterium</name>
    <dbReference type="NCBI Taxonomy" id="2093353"/>
    <lineage>
        <taxon>Bacteria</taxon>
        <taxon>candidate division WS5</taxon>
    </lineage>
</organism>
<dbReference type="Gene3D" id="3.30.1330.10">
    <property type="entry name" value="PurM-like, N-terminal domain"/>
    <property type="match status" value="1"/>
</dbReference>
<dbReference type="Gene3D" id="3.90.650.10">
    <property type="entry name" value="PurM-like C-terminal domain"/>
    <property type="match status" value="1"/>
</dbReference>
<keyword evidence="5" id="KW-0436">Ligase</keyword>
<keyword evidence="6" id="KW-0547">Nucleotide-binding</keyword>
<name>A0A419DEB7_9BACT</name>
<evidence type="ECO:0000313" key="14">
    <source>
        <dbReference type="EMBL" id="RJO61422.1"/>
    </source>
</evidence>
<feature type="domain" description="PurM-like N-terminal" evidence="12">
    <location>
        <begin position="63"/>
        <end position="144"/>
    </location>
</feature>
<evidence type="ECO:0000256" key="5">
    <source>
        <dbReference type="ARBA" id="ARBA00022598"/>
    </source>
</evidence>
<dbReference type="UniPathway" id="UPA00074">
    <property type="reaction ID" value="UER00129"/>
</dbReference>
<dbReference type="AlphaFoldDB" id="A0A419DEB7"/>
<evidence type="ECO:0000313" key="15">
    <source>
        <dbReference type="Proteomes" id="UP000285655"/>
    </source>
</evidence>
<dbReference type="Pfam" id="PF02769">
    <property type="entry name" value="AIRS_C"/>
    <property type="match status" value="1"/>
</dbReference>
<evidence type="ECO:0000256" key="1">
    <source>
        <dbReference type="ARBA" id="ARBA00004686"/>
    </source>
</evidence>
<gene>
    <name evidence="14" type="ORF">C4544_02815</name>
</gene>
<dbReference type="EC" id="6.3.3.1" evidence="3"/>
<comment type="caution">
    <text evidence="14">The sequence shown here is derived from an EMBL/GenBank/DDBJ whole genome shotgun (WGS) entry which is preliminary data.</text>
</comment>
<evidence type="ECO:0000256" key="8">
    <source>
        <dbReference type="ARBA" id="ARBA00031908"/>
    </source>
</evidence>
<dbReference type="PANTHER" id="PTHR10520:SF12">
    <property type="entry name" value="TRIFUNCTIONAL PURINE BIOSYNTHETIC PROTEIN ADENOSINE-3"/>
    <property type="match status" value="1"/>
</dbReference>
<dbReference type="InterPro" id="IPR010918">
    <property type="entry name" value="PurM-like_C_dom"/>
</dbReference>
<comment type="similarity">
    <text evidence="2">Belongs to the AIR synthase family.</text>
</comment>
<dbReference type="GO" id="GO:0006189">
    <property type="term" value="P:'de novo' IMP biosynthetic process"/>
    <property type="evidence" value="ECO:0007669"/>
    <property type="project" value="UniProtKB-UniPathway"/>
</dbReference>
<evidence type="ECO:0000259" key="12">
    <source>
        <dbReference type="Pfam" id="PF00586"/>
    </source>
</evidence>
<comment type="catalytic activity">
    <reaction evidence="11">
        <text>2-formamido-N(1)-(5-O-phospho-beta-D-ribosyl)acetamidine + ATP = 5-amino-1-(5-phospho-beta-D-ribosyl)imidazole + ADP + phosphate + H(+)</text>
        <dbReference type="Rhea" id="RHEA:23032"/>
        <dbReference type="ChEBI" id="CHEBI:15378"/>
        <dbReference type="ChEBI" id="CHEBI:30616"/>
        <dbReference type="ChEBI" id="CHEBI:43474"/>
        <dbReference type="ChEBI" id="CHEBI:137981"/>
        <dbReference type="ChEBI" id="CHEBI:147287"/>
        <dbReference type="ChEBI" id="CHEBI:456216"/>
        <dbReference type="EC" id="6.3.3.1"/>
    </reaction>
</comment>
<dbReference type="EMBL" id="QZJW01000019">
    <property type="protein sequence ID" value="RJO61422.1"/>
    <property type="molecule type" value="Genomic_DNA"/>
</dbReference>
<dbReference type="InterPro" id="IPR016188">
    <property type="entry name" value="PurM-like_N"/>
</dbReference>
<evidence type="ECO:0000256" key="9">
    <source>
        <dbReference type="ARBA" id="ARBA00032931"/>
    </source>
</evidence>
<feature type="domain" description="PurM-like C-terminal" evidence="13">
    <location>
        <begin position="153"/>
        <end position="298"/>
    </location>
</feature>
<dbReference type="GO" id="GO:0046084">
    <property type="term" value="P:adenine biosynthetic process"/>
    <property type="evidence" value="ECO:0007669"/>
    <property type="project" value="TreeGrafter"/>
</dbReference>
<evidence type="ECO:0000256" key="7">
    <source>
        <dbReference type="ARBA" id="ARBA00022840"/>
    </source>
</evidence>
<dbReference type="InterPro" id="IPR036921">
    <property type="entry name" value="PurM-like_N_sf"/>
</dbReference>
<dbReference type="InterPro" id="IPR036676">
    <property type="entry name" value="PurM-like_C_sf"/>
</dbReference>
<dbReference type="GO" id="GO:0005829">
    <property type="term" value="C:cytosol"/>
    <property type="evidence" value="ECO:0007669"/>
    <property type="project" value="TreeGrafter"/>
</dbReference>
<sequence length="312" mass="35274">MYDPTKPYKKQIAELVEKTWENPYIDLEKDVYTVFKKKFDWPEIDHSDGIGTKGLYHWQKKTFKNAVLDALAMNLNDLALMRAIPYKLQNHIIIPEDDNEAIIEIIGALSDECLKRKIAITGGETSVQDTLQGMDIGMTVSGVMPKAKPNQIQVGDILVGFKSNGIHSNGFSKVREVFADEVRPEFTEPTAIYIDDILEIDKKYDIHGMMHMTGGSYTKLRDILPENTNLEIEFPENLKPQNIFSEIHDRGVSDEDMYKTFNCGVGFIISVSKANAQDIVNKYPKTAIIGWAKKGTGKVRIKSAFSDIIVMY</sequence>
<evidence type="ECO:0000256" key="6">
    <source>
        <dbReference type="ARBA" id="ARBA00022741"/>
    </source>
</evidence>
<comment type="pathway">
    <text evidence="1">Purine metabolism; IMP biosynthesis via de novo pathway; 5-amino-1-(5-phospho-D-ribosyl)imidazole from N(2)-formyl-N(1)-(5-phospho-D-ribosyl)glycinamide: step 2/2.</text>
</comment>
<evidence type="ECO:0000259" key="13">
    <source>
        <dbReference type="Pfam" id="PF02769"/>
    </source>
</evidence>